<evidence type="ECO:0000313" key="2">
    <source>
        <dbReference type="Proteomes" id="UP000323142"/>
    </source>
</evidence>
<dbReference type="EMBL" id="VUOA01000018">
    <property type="protein sequence ID" value="KAA2237647.1"/>
    <property type="molecule type" value="Genomic_DNA"/>
</dbReference>
<dbReference type="RefSeq" id="WP_149816584.1">
    <property type="nucleotide sequence ID" value="NZ_VUOA01000018.1"/>
</dbReference>
<dbReference type="OrthoDB" id="8244332at2"/>
<name>A0A5B2VHJ4_9HYPH</name>
<dbReference type="AlphaFoldDB" id="A0A5B2VHJ4"/>
<accession>A0A5B2VHJ4</accession>
<proteinExistence type="predicted"/>
<dbReference type="Proteomes" id="UP000323142">
    <property type="component" value="Unassembled WGS sequence"/>
</dbReference>
<reference evidence="1 2" key="2">
    <citation type="submission" date="2019-09" db="EMBL/GenBank/DDBJ databases">
        <authorList>
            <person name="Jin C."/>
        </authorList>
    </citation>
    <scope>NUCLEOTIDE SEQUENCE [LARGE SCALE GENOMIC DNA]</scope>
    <source>
        <strain evidence="1 2">BN140002</strain>
    </source>
</reference>
<comment type="caution">
    <text evidence="1">The sequence shown here is derived from an EMBL/GenBank/DDBJ whole genome shotgun (WGS) entry which is preliminary data.</text>
</comment>
<sequence>MCAYRFHCTNGVDLIVDETGYVIGPESDLSDRAADVALEVLLRFPFTDLSAWLVTIQDGEGRQVEVLSFDELLDLACRHLRVLATFRHGDQEAHLLRA</sequence>
<reference evidence="1 2" key="1">
    <citation type="submission" date="2019-09" db="EMBL/GenBank/DDBJ databases">
        <title>Salinarimonas rosea gen. nov., sp. nov., a new member of the a-2 subgroup of the Proteobacteria.</title>
        <authorList>
            <person name="Liu J."/>
        </authorList>
    </citation>
    <scope>NUCLEOTIDE SEQUENCE [LARGE SCALE GENOMIC DNA]</scope>
    <source>
        <strain evidence="1 2">BN140002</strain>
    </source>
</reference>
<evidence type="ECO:0000313" key="1">
    <source>
        <dbReference type="EMBL" id="KAA2237647.1"/>
    </source>
</evidence>
<protein>
    <submittedName>
        <fullName evidence="1">Uncharacterized protein</fullName>
    </submittedName>
</protein>
<keyword evidence="2" id="KW-1185">Reference proteome</keyword>
<gene>
    <name evidence="1" type="ORF">F0L46_08175</name>
</gene>
<organism evidence="1 2">
    <name type="scientific">Salinarimonas soli</name>
    <dbReference type="NCBI Taxonomy" id="1638099"/>
    <lineage>
        <taxon>Bacteria</taxon>
        <taxon>Pseudomonadati</taxon>
        <taxon>Pseudomonadota</taxon>
        <taxon>Alphaproteobacteria</taxon>
        <taxon>Hyphomicrobiales</taxon>
        <taxon>Salinarimonadaceae</taxon>
        <taxon>Salinarimonas</taxon>
    </lineage>
</organism>